<reference evidence="1 2" key="1">
    <citation type="submission" date="2014-02" db="EMBL/GenBank/DDBJ databases">
        <title>Expanding our view of genomic diversity in Candidatus Accumulibacter clades.</title>
        <authorList>
            <person name="Skennerton C.T."/>
            <person name="Barr J.J."/>
            <person name="Slater F.R."/>
            <person name="Bond P.L."/>
            <person name="Tyson G.W."/>
        </authorList>
    </citation>
    <scope>NUCLEOTIDE SEQUENCE [LARGE SCALE GENOMIC DNA]</scope>
    <source>
        <strain evidence="2">BA-92</strain>
    </source>
</reference>
<dbReference type="STRING" id="1454003.AW10_02197"/>
<sequence length="45" mass="4858">MIGRIGPQPASLLGTEPPVRDIFYHLELARYLADVSPGFGIACNT</sequence>
<proteinExistence type="predicted"/>
<dbReference type="EMBL" id="JEMX01000045">
    <property type="protein sequence ID" value="EXI79898.1"/>
    <property type="molecule type" value="Genomic_DNA"/>
</dbReference>
<gene>
    <name evidence="1" type="ORF">AW10_02197</name>
</gene>
<dbReference type="AlphaFoldDB" id="A0A011NB91"/>
<name>A0A011NB91_9PROT</name>
<protein>
    <submittedName>
        <fullName evidence="1">Uncharacterized protein</fullName>
    </submittedName>
</protein>
<evidence type="ECO:0000313" key="1">
    <source>
        <dbReference type="EMBL" id="EXI79898.1"/>
    </source>
</evidence>
<accession>A0A011NB91</accession>
<evidence type="ECO:0000313" key="2">
    <source>
        <dbReference type="Proteomes" id="UP000021816"/>
    </source>
</evidence>
<dbReference type="PATRIC" id="fig|1454003.3.peg.2239"/>
<dbReference type="Proteomes" id="UP000021816">
    <property type="component" value="Unassembled WGS sequence"/>
</dbReference>
<comment type="caution">
    <text evidence="1">The sequence shown here is derived from an EMBL/GenBank/DDBJ whole genome shotgun (WGS) entry which is preliminary data.</text>
</comment>
<organism evidence="1 2">
    <name type="scientific">Candidatus Accumulibacter appositus</name>
    <dbReference type="NCBI Taxonomy" id="1454003"/>
    <lineage>
        <taxon>Bacteria</taxon>
        <taxon>Pseudomonadati</taxon>
        <taxon>Pseudomonadota</taxon>
        <taxon>Betaproteobacteria</taxon>
        <taxon>Candidatus Accumulibacter</taxon>
    </lineage>
</organism>